<dbReference type="InterPro" id="IPR003593">
    <property type="entry name" value="AAA+_ATPase"/>
</dbReference>
<dbReference type="CDD" id="cd03224">
    <property type="entry name" value="ABC_TM1139_LivF_branched"/>
    <property type="match status" value="1"/>
</dbReference>
<keyword evidence="6 9" id="KW-0067">ATP-binding</keyword>
<dbReference type="PROSITE" id="PS50893">
    <property type="entry name" value="ABC_TRANSPORTER_2"/>
    <property type="match status" value="1"/>
</dbReference>
<dbReference type="Proteomes" id="UP000544134">
    <property type="component" value="Unassembled WGS sequence"/>
</dbReference>
<sequence length="237" mass="25035">MLLEVTDLHASRGAANVLKGIDLAVGEHEAVCLIGANGAGKSTIMRAITGLLRPVRGTVRFNGAEIQSLAADAIVRRGIALVPEGRQVFAPLTVLDNLRMGAYSRDSSGKSESEADLARVLAIFPKLADRLKQQAGTLSGGEQQMVAIARALMSRPRMLLLDEPSLGLAPKIVASIFDVIARLAHEGTAILLAEQNAHMAFKVCSRGYLLSEGRCVLSGATTALATHERVKEAYLGG</sequence>
<keyword evidence="4" id="KW-0997">Cell inner membrane</keyword>
<evidence type="ECO:0000256" key="3">
    <source>
        <dbReference type="ARBA" id="ARBA00022475"/>
    </source>
</evidence>
<evidence type="ECO:0000256" key="4">
    <source>
        <dbReference type="ARBA" id="ARBA00022519"/>
    </source>
</evidence>
<evidence type="ECO:0000256" key="7">
    <source>
        <dbReference type="ARBA" id="ARBA00022970"/>
    </source>
</evidence>
<dbReference type="InterPro" id="IPR003439">
    <property type="entry name" value="ABC_transporter-like_ATP-bd"/>
</dbReference>
<dbReference type="PROSITE" id="PS00211">
    <property type="entry name" value="ABC_TRANSPORTER_1"/>
    <property type="match status" value="1"/>
</dbReference>
<dbReference type="Pfam" id="PF00005">
    <property type="entry name" value="ABC_tran"/>
    <property type="match status" value="1"/>
</dbReference>
<organism evidence="9 10">
    <name type="scientific">Paraburkholderia polaris</name>
    <dbReference type="NCBI Taxonomy" id="2728848"/>
    <lineage>
        <taxon>Bacteria</taxon>
        <taxon>Pseudomonadati</taxon>
        <taxon>Pseudomonadota</taxon>
        <taxon>Betaproteobacteria</taxon>
        <taxon>Burkholderiales</taxon>
        <taxon>Burkholderiaceae</taxon>
        <taxon>Paraburkholderia</taxon>
    </lineage>
</organism>
<evidence type="ECO:0000259" key="8">
    <source>
        <dbReference type="PROSITE" id="PS50893"/>
    </source>
</evidence>
<evidence type="ECO:0000256" key="6">
    <source>
        <dbReference type="ARBA" id="ARBA00022840"/>
    </source>
</evidence>
<dbReference type="GO" id="GO:0015658">
    <property type="term" value="F:branched-chain amino acid transmembrane transporter activity"/>
    <property type="evidence" value="ECO:0007669"/>
    <property type="project" value="TreeGrafter"/>
</dbReference>
<dbReference type="SMART" id="SM00382">
    <property type="entry name" value="AAA"/>
    <property type="match status" value="1"/>
</dbReference>
<evidence type="ECO:0000256" key="2">
    <source>
        <dbReference type="ARBA" id="ARBA00022448"/>
    </source>
</evidence>
<comment type="similarity">
    <text evidence="1">Belongs to the ABC transporter superfamily.</text>
</comment>
<dbReference type="PANTHER" id="PTHR43820">
    <property type="entry name" value="HIGH-AFFINITY BRANCHED-CHAIN AMINO ACID TRANSPORT ATP-BINDING PROTEIN LIVF"/>
    <property type="match status" value="1"/>
</dbReference>
<proteinExistence type="inferred from homology"/>
<dbReference type="AlphaFoldDB" id="A0A848I564"/>
<dbReference type="Gene3D" id="3.40.50.300">
    <property type="entry name" value="P-loop containing nucleotide triphosphate hydrolases"/>
    <property type="match status" value="1"/>
</dbReference>
<keyword evidence="2" id="KW-0813">Transport</keyword>
<dbReference type="InterPro" id="IPR027417">
    <property type="entry name" value="P-loop_NTPase"/>
</dbReference>
<protein>
    <submittedName>
        <fullName evidence="9">ABC transporter ATP-binding protein</fullName>
    </submittedName>
</protein>
<keyword evidence="3" id="KW-1003">Cell membrane</keyword>
<dbReference type="InterPro" id="IPR017871">
    <property type="entry name" value="ABC_transporter-like_CS"/>
</dbReference>
<evidence type="ECO:0000313" key="10">
    <source>
        <dbReference type="Proteomes" id="UP000544134"/>
    </source>
</evidence>
<accession>A0A848I564</accession>
<dbReference type="GO" id="GO:0015807">
    <property type="term" value="P:L-amino acid transport"/>
    <property type="evidence" value="ECO:0007669"/>
    <property type="project" value="TreeGrafter"/>
</dbReference>
<comment type="caution">
    <text evidence="9">The sequence shown here is derived from an EMBL/GenBank/DDBJ whole genome shotgun (WGS) entry which is preliminary data.</text>
</comment>
<dbReference type="EMBL" id="JABBGJ010000005">
    <property type="protein sequence ID" value="NML97481.1"/>
    <property type="molecule type" value="Genomic_DNA"/>
</dbReference>
<name>A0A848I564_9BURK</name>
<keyword evidence="7" id="KW-0029">Amino-acid transport</keyword>
<gene>
    <name evidence="9" type="ORF">HHL24_05885</name>
</gene>
<keyword evidence="10" id="KW-1185">Reference proteome</keyword>
<reference evidence="9 10" key="1">
    <citation type="submission" date="2020-04" db="EMBL/GenBank/DDBJ databases">
        <title>Paraburkholderia sp. RP-4-7 isolated from soil.</title>
        <authorList>
            <person name="Dahal R.H."/>
        </authorList>
    </citation>
    <scope>NUCLEOTIDE SEQUENCE [LARGE SCALE GENOMIC DNA]</scope>
    <source>
        <strain evidence="9 10">RP-4-7</strain>
    </source>
</reference>
<dbReference type="GO" id="GO:0016887">
    <property type="term" value="F:ATP hydrolysis activity"/>
    <property type="evidence" value="ECO:0007669"/>
    <property type="project" value="InterPro"/>
</dbReference>
<keyword evidence="4" id="KW-0472">Membrane</keyword>
<dbReference type="PANTHER" id="PTHR43820:SF4">
    <property type="entry name" value="HIGH-AFFINITY BRANCHED-CHAIN AMINO ACID TRANSPORT ATP-BINDING PROTEIN LIVF"/>
    <property type="match status" value="1"/>
</dbReference>
<feature type="domain" description="ABC transporter" evidence="8">
    <location>
        <begin position="3"/>
        <end position="237"/>
    </location>
</feature>
<evidence type="ECO:0000256" key="1">
    <source>
        <dbReference type="ARBA" id="ARBA00005417"/>
    </source>
</evidence>
<dbReference type="InterPro" id="IPR052156">
    <property type="entry name" value="BCAA_Transport_ATP-bd_LivF"/>
</dbReference>
<keyword evidence="5" id="KW-0547">Nucleotide-binding</keyword>
<dbReference type="GO" id="GO:0005524">
    <property type="term" value="F:ATP binding"/>
    <property type="evidence" value="ECO:0007669"/>
    <property type="project" value="UniProtKB-KW"/>
</dbReference>
<dbReference type="SUPFAM" id="SSF52540">
    <property type="entry name" value="P-loop containing nucleoside triphosphate hydrolases"/>
    <property type="match status" value="1"/>
</dbReference>
<evidence type="ECO:0000313" key="9">
    <source>
        <dbReference type="EMBL" id="NML97481.1"/>
    </source>
</evidence>
<evidence type="ECO:0000256" key="5">
    <source>
        <dbReference type="ARBA" id="ARBA00022741"/>
    </source>
</evidence>